<feature type="transmembrane region" description="Helical" evidence="2">
    <location>
        <begin position="142"/>
        <end position="168"/>
    </location>
</feature>
<protein>
    <submittedName>
        <fullName evidence="3">Uncharacterized protein</fullName>
    </submittedName>
</protein>
<dbReference type="Proteomes" id="UP000078540">
    <property type="component" value="Unassembled WGS sequence"/>
</dbReference>
<evidence type="ECO:0000313" key="3">
    <source>
        <dbReference type="EMBL" id="KYM76796.1"/>
    </source>
</evidence>
<keyword evidence="2" id="KW-1133">Transmembrane helix</keyword>
<keyword evidence="2" id="KW-0472">Membrane</keyword>
<proteinExistence type="predicted"/>
<organism evidence="3 4">
    <name type="scientific">Atta colombica</name>
    <dbReference type="NCBI Taxonomy" id="520822"/>
    <lineage>
        <taxon>Eukaryota</taxon>
        <taxon>Metazoa</taxon>
        <taxon>Ecdysozoa</taxon>
        <taxon>Arthropoda</taxon>
        <taxon>Hexapoda</taxon>
        <taxon>Insecta</taxon>
        <taxon>Pterygota</taxon>
        <taxon>Neoptera</taxon>
        <taxon>Endopterygota</taxon>
        <taxon>Hymenoptera</taxon>
        <taxon>Apocrita</taxon>
        <taxon>Aculeata</taxon>
        <taxon>Formicoidea</taxon>
        <taxon>Formicidae</taxon>
        <taxon>Myrmicinae</taxon>
        <taxon>Atta</taxon>
    </lineage>
</organism>
<sequence length="172" mass="19340">MEKSSLEVEAGVGRKLCFGTTEFKSSYDEREIKGNGKRRMHSDRGQEERSKEQGYKKERWLILAGPDRSLGGNLKGSFGRRTVENRLIASHEGEKSALPSKFNDVTGQIARVSVSCVQSLFHVLTFSPLSCFRYVYSLSKTLLIKLISLCALRLCVCVCVCVCVYIYINENV</sequence>
<accession>A0A195AX85</accession>
<feature type="compositionally biased region" description="Basic and acidic residues" evidence="1">
    <location>
        <begin position="42"/>
        <end position="53"/>
    </location>
</feature>
<dbReference type="EMBL" id="KQ976716">
    <property type="protein sequence ID" value="KYM76796.1"/>
    <property type="molecule type" value="Genomic_DNA"/>
</dbReference>
<feature type="region of interest" description="Disordered" evidence="1">
    <location>
        <begin position="28"/>
        <end position="53"/>
    </location>
</feature>
<keyword evidence="2" id="KW-0812">Transmembrane</keyword>
<evidence type="ECO:0000256" key="2">
    <source>
        <dbReference type="SAM" id="Phobius"/>
    </source>
</evidence>
<evidence type="ECO:0000313" key="4">
    <source>
        <dbReference type="Proteomes" id="UP000078540"/>
    </source>
</evidence>
<reference evidence="3 4" key="1">
    <citation type="submission" date="2015-09" db="EMBL/GenBank/DDBJ databases">
        <title>Atta colombica WGS genome.</title>
        <authorList>
            <person name="Nygaard S."/>
            <person name="Hu H."/>
            <person name="Boomsma J."/>
            <person name="Zhang G."/>
        </authorList>
    </citation>
    <scope>NUCLEOTIDE SEQUENCE [LARGE SCALE GENOMIC DNA]</scope>
    <source>
        <strain evidence="3">Treedump-2</strain>
        <tissue evidence="3">Whole body</tissue>
    </source>
</reference>
<dbReference type="AlphaFoldDB" id="A0A195AX85"/>
<gene>
    <name evidence="3" type="ORF">ALC53_12685</name>
</gene>
<name>A0A195AX85_9HYME</name>
<evidence type="ECO:0000256" key="1">
    <source>
        <dbReference type="SAM" id="MobiDB-lite"/>
    </source>
</evidence>
<keyword evidence="4" id="KW-1185">Reference proteome</keyword>